<dbReference type="SUPFAM" id="SSF56281">
    <property type="entry name" value="Metallo-hydrolase/oxidoreductase"/>
    <property type="match status" value="1"/>
</dbReference>
<dbReference type="PROSITE" id="PS51257">
    <property type="entry name" value="PROKAR_LIPOPROTEIN"/>
    <property type="match status" value="1"/>
</dbReference>
<dbReference type="InterPro" id="IPR052159">
    <property type="entry name" value="Competence_DNA_uptake"/>
</dbReference>
<dbReference type="PANTHER" id="PTHR30619:SF7">
    <property type="entry name" value="BETA-LACTAMASE DOMAIN PROTEIN"/>
    <property type="match status" value="1"/>
</dbReference>
<dbReference type="InterPro" id="IPR035681">
    <property type="entry name" value="ComA-like_MBL"/>
</dbReference>
<dbReference type="RefSeq" id="WP_385939848.1">
    <property type="nucleotide sequence ID" value="NZ_JBHSOZ010000003.1"/>
</dbReference>
<comment type="caution">
    <text evidence="2">The sequence shown here is derived from an EMBL/GenBank/DDBJ whole genome shotgun (WGS) entry which is preliminary data.</text>
</comment>
<dbReference type="InterPro" id="IPR036866">
    <property type="entry name" value="RibonucZ/Hydroxyglut_hydro"/>
</dbReference>
<organism evidence="2 3">
    <name type="scientific">Thalassorhabdus alkalitolerans</name>
    <dbReference type="NCBI Taxonomy" id="2282697"/>
    <lineage>
        <taxon>Bacteria</taxon>
        <taxon>Bacillati</taxon>
        <taxon>Bacillota</taxon>
        <taxon>Bacilli</taxon>
        <taxon>Bacillales</taxon>
        <taxon>Bacillaceae</taxon>
        <taxon>Thalassorhabdus</taxon>
    </lineage>
</organism>
<evidence type="ECO:0000313" key="3">
    <source>
        <dbReference type="Proteomes" id="UP001596142"/>
    </source>
</evidence>
<dbReference type="InterPro" id="IPR001279">
    <property type="entry name" value="Metallo-B-lactamas"/>
</dbReference>
<name>A0ABW0YRA6_9BACI</name>
<dbReference type="SMART" id="SM00849">
    <property type="entry name" value="Lactamase_B"/>
    <property type="match status" value="1"/>
</dbReference>
<dbReference type="Proteomes" id="UP001596142">
    <property type="component" value="Unassembled WGS sequence"/>
</dbReference>
<dbReference type="EMBL" id="JBHSOZ010000003">
    <property type="protein sequence ID" value="MFC5712639.1"/>
    <property type="molecule type" value="Genomic_DNA"/>
</dbReference>
<sequence length="290" mass="31954">MKYYFMVTALLLISGCQTTEPPSDITQDNLLAVHYIDVGQGDATLFEAPEGTILIDTGRHDREEVVPYLQKAGIEEIDLVIGTHPHADHIGQMEEVLASFPVDEVWMSGGEHTTATFERTLDAIIESEANYHEQRRGEEYVIGDLSVDVLHPDELTGDLNEDSVSVRISYDSISFIVTGDAEEEGEAAMVKESREQLHADILKLGHHGSSTSTNPDFLSAVAPEVALYSAGRANEYGHPHDEVIERVEEAGIPVFGTPEHGTILVVTDGEEYWLEAEHENEELQEALEAS</sequence>
<evidence type="ECO:0000313" key="2">
    <source>
        <dbReference type="EMBL" id="MFC5712639.1"/>
    </source>
</evidence>
<feature type="domain" description="Metallo-beta-lactamase" evidence="1">
    <location>
        <begin position="40"/>
        <end position="232"/>
    </location>
</feature>
<gene>
    <name evidence="2" type="ORF">ACFPU1_07585</name>
</gene>
<dbReference type="Pfam" id="PF00753">
    <property type="entry name" value="Lactamase_B"/>
    <property type="match status" value="1"/>
</dbReference>
<reference evidence="3" key="1">
    <citation type="journal article" date="2019" name="Int. J. Syst. Evol. Microbiol.">
        <title>The Global Catalogue of Microorganisms (GCM) 10K type strain sequencing project: providing services to taxonomists for standard genome sequencing and annotation.</title>
        <authorList>
            <consortium name="The Broad Institute Genomics Platform"/>
            <consortium name="The Broad Institute Genome Sequencing Center for Infectious Disease"/>
            <person name="Wu L."/>
            <person name="Ma J."/>
        </authorList>
    </citation>
    <scope>NUCLEOTIDE SEQUENCE [LARGE SCALE GENOMIC DNA]</scope>
    <source>
        <strain evidence="3">CECT 7184</strain>
    </source>
</reference>
<proteinExistence type="predicted"/>
<dbReference type="Gene3D" id="3.60.15.10">
    <property type="entry name" value="Ribonuclease Z/Hydroxyacylglutathione hydrolase-like"/>
    <property type="match status" value="1"/>
</dbReference>
<dbReference type="PANTHER" id="PTHR30619">
    <property type="entry name" value="DNA INTERNALIZATION/COMPETENCE PROTEIN COMEC/REC2"/>
    <property type="match status" value="1"/>
</dbReference>
<evidence type="ECO:0000259" key="1">
    <source>
        <dbReference type="SMART" id="SM00849"/>
    </source>
</evidence>
<keyword evidence="3" id="KW-1185">Reference proteome</keyword>
<protein>
    <submittedName>
        <fullName evidence="2">ComEC/Rec2 family competence protein</fullName>
    </submittedName>
</protein>
<accession>A0ABW0YRA6</accession>
<dbReference type="CDD" id="cd07731">
    <property type="entry name" value="ComA-like_MBL-fold"/>
    <property type="match status" value="1"/>
</dbReference>